<feature type="region of interest" description="Disordered" evidence="1">
    <location>
        <begin position="52"/>
        <end position="112"/>
    </location>
</feature>
<comment type="caution">
    <text evidence="2">The sequence shown here is derived from an EMBL/GenBank/DDBJ whole genome shotgun (WGS) entry which is preliminary data.</text>
</comment>
<keyword evidence="3" id="KW-1185">Reference proteome</keyword>
<dbReference type="EMBL" id="JAUJYO010000012">
    <property type="protein sequence ID" value="KAK1301879.1"/>
    <property type="molecule type" value="Genomic_DNA"/>
</dbReference>
<proteinExistence type="predicted"/>
<feature type="compositionally biased region" description="Low complexity" evidence="1">
    <location>
        <begin position="56"/>
        <end position="68"/>
    </location>
</feature>
<sequence length="112" mass="12628">MKNKGMVIHLMDSDQPDRELCEGKQTRSGQLCAKYPKKYAKVEDESKILKQAVVASKTSPPSTSPPMKSARESRPKEQWGEKTRRPGNLTNEEREGQGMNFKIPPSQILSKI</sequence>
<reference evidence="2" key="2">
    <citation type="submission" date="2023-06" db="EMBL/GenBank/DDBJ databases">
        <authorList>
            <person name="Ma L."/>
            <person name="Liu K.-W."/>
            <person name="Li Z."/>
            <person name="Hsiao Y.-Y."/>
            <person name="Qi Y."/>
            <person name="Fu T."/>
            <person name="Tang G."/>
            <person name="Zhang D."/>
            <person name="Sun W.-H."/>
            <person name="Liu D.-K."/>
            <person name="Li Y."/>
            <person name="Chen G.-Z."/>
            <person name="Liu X.-D."/>
            <person name="Liao X.-Y."/>
            <person name="Jiang Y.-T."/>
            <person name="Yu X."/>
            <person name="Hao Y."/>
            <person name="Huang J."/>
            <person name="Zhao X.-W."/>
            <person name="Ke S."/>
            <person name="Chen Y.-Y."/>
            <person name="Wu W.-L."/>
            <person name="Hsu J.-L."/>
            <person name="Lin Y.-F."/>
            <person name="Huang M.-D."/>
            <person name="Li C.-Y."/>
            <person name="Huang L."/>
            <person name="Wang Z.-W."/>
            <person name="Zhao X."/>
            <person name="Zhong W.-Y."/>
            <person name="Peng D.-H."/>
            <person name="Ahmad S."/>
            <person name="Lan S."/>
            <person name="Zhang J.-S."/>
            <person name="Tsai W.-C."/>
            <person name="Van De Peer Y."/>
            <person name="Liu Z.-J."/>
        </authorList>
    </citation>
    <scope>NUCLEOTIDE SEQUENCE</scope>
    <source>
        <strain evidence="2">CP</strain>
        <tissue evidence="2">Leaves</tissue>
    </source>
</reference>
<accession>A0AAV9DLE4</accession>
<dbReference type="AlphaFoldDB" id="A0AAV9DLE4"/>
<feature type="region of interest" description="Disordered" evidence="1">
    <location>
        <begin position="1"/>
        <end position="27"/>
    </location>
</feature>
<dbReference type="Proteomes" id="UP001180020">
    <property type="component" value="Unassembled WGS sequence"/>
</dbReference>
<evidence type="ECO:0000256" key="1">
    <source>
        <dbReference type="SAM" id="MobiDB-lite"/>
    </source>
</evidence>
<feature type="compositionally biased region" description="Basic and acidic residues" evidence="1">
    <location>
        <begin position="69"/>
        <end position="84"/>
    </location>
</feature>
<feature type="compositionally biased region" description="Basic and acidic residues" evidence="1">
    <location>
        <begin position="11"/>
        <end position="25"/>
    </location>
</feature>
<name>A0AAV9DLE4_ACOCL</name>
<reference evidence="2" key="1">
    <citation type="journal article" date="2023" name="Nat. Commun.">
        <title>Diploid and tetraploid genomes of Acorus and the evolution of monocots.</title>
        <authorList>
            <person name="Ma L."/>
            <person name="Liu K.W."/>
            <person name="Li Z."/>
            <person name="Hsiao Y.Y."/>
            <person name="Qi Y."/>
            <person name="Fu T."/>
            <person name="Tang G.D."/>
            <person name="Zhang D."/>
            <person name="Sun W.H."/>
            <person name="Liu D.K."/>
            <person name="Li Y."/>
            <person name="Chen G.Z."/>
            <person name="Liu X.D."/>
            <person name="Liao X.Y."/>
            <person name="Jiang Y.T."/>
            <person name="Yu X."/>
            <person name="Hao Y."/>
            <person name="Huang J."/>
            <person name="Zhao X.W."/>
            <person name="Ke S."/>
            <person name="Chen Y.Y."/>
            <person name="Wu W.L."/>
            <person name="Hsu J.L."/>
            <person name="Lin Y.F."/>
            <person name="Huang M.D."/>
            <person name="Li C.Y."/>
            <person name="Huang L."/>
            <person name="Wang Z.W."/>
            <person name="Zhao X."/>
            <person name="Zhong W.Y."/>
            <person name="Peng D.H."/>
            <person name="Ahmad S."/>
            <person name="Lan S."/>
            <person name="Zhang J.S."/>
            <person name="Tsai W.C."/>
            <person name="Van de Peer Y."/>
            <person name="Liu Z.J."/>
        </authorList>
    </citation>
    <scope>NUCLEOTIDE SEQUENCE</scope>
    <source>
        <strain evidence="2">CP</strain>
    </source>
</reference>
<evidence type="ECO:0000313" key="3">
    <source>
        <dbReference type="Proteomes" id="UP001180020"/>
    </source>
</evidence>
<organism evidence="2 3">
    <name type="scientific">Acorus calamus</name>
    <name type="common">Sweet flag</name>
    <dbReference type="NCBI Taxonomy" id="4465"/>
    <lineage>
        <taxon>Eukaryota</taxon>
        <taxon>Viridiplantae</taxon>
        <taxon>Streptophyta</taxon>
        <taxon>Embryophyta</taxon>
        <taxon>Tracheophyta</taxon>
        <taxon>Spermatophyta</taxon>
        <taxon>Magnoliopsida</taxon>
        <taxon>Liliopsida</taxon>
        <taxon>Acoraceae</taxon>
        <taxon>Acorus</taxon>
    </lineage>
</organism>
<gene>
    <name evidence="2" type="ORF">QJS10_CPB12g00758</name>
</gene>
<protein>
    <submittedName>
        <fullName evidence="2">Uncharacterized protein</fullName>
    </submittedName>
</protein>
<evidence type="ECO:0000313" key="2">
    <source>
        <dbReference type="EMBL" id="KAK1301879.1"/>
    </source>
</evidence>